<evidence type="ECO:0000256" key="1">
    <source>
        <dbReference type="ARBA" id="ARBA00004651"/>
    </source>
</evidence>
<dbReference type="GO" id="GO:0005298">
    <property type="term" value="F:proline:sodium symporter activity"/>
    <property type="evidence" value="ECO:0007669"/>
    <property type="project" value="TreeGrafter"/>
</dbReference>
<evidence type="ECO:0000256" key="7">
    <source>
        <dbReference type="ARBA" id="ARBA00022989"/>
    </source>
</evidence>
<dbReference type="STRING" id="258515.SAMN05192585_10710"/>
<feature type="transmembrane region" description="Helical" evidence="14">
    <location>
        <begin position="122"/>
        <end position="143"/>
    </location>
</feature>
<keyword evidence="16" id="KW-1185">Reference proteome</keyword>
<keyword evidence="8" id="KW-0915">Sodium</keyword>
<keyword evidence="10 14" id="KW-0472">Membrane</keyword>
<feature type="transmembrane region" description="Helical" evidence="14">
    <location>
        <begin position="6"/>
        <end position="23"/>
    </location>
</feature>
<proteinExistence type="inferred from homology"/>
<name>A0A1G9WVN4_9FIRM</name>
<comment type="subcellular location">
    <subcellularLocation>
        <location evidence="1">Cell membrane</location>
        <topology evidence="1">Multi-pass membrane protein</topology>
    </subcellularLocation>
</comment>
<sequence>MATWIIVGIYFLLMLAVGVASARKANSLTAFVVGGRSAGPWVSAFTYGATYFSAVIFIGYAGRSGWDFGLWALAIGLGNALFGAFLAWAVLAERTREVTRRLKIKTMPQFFETRFFSKGMKIYAAVIIFIFMTPYSASVYSGLSYLCEKVLNVDYHMAMLGIAVVAAIYLVVGGYVASLQADFIQGVVMLIGVAAMVFFILRSGSVGGIANGVAMVYDKMVDSGLTSFSWQTVIGVVSLVLLTSFGSWGMPQMIHKYYCIADKRSVKAGTVISTIFCAVIAVSAYFIGSLTRLFFNEVPKVNGAVNYDVMVPNILVGTLPEILLGVVLVLVLSASVSTLSGITLTSCSAIAIDLLKETFVKSMSKKTTLWVTRLLCLLFIATSYLIASLKSPILMLMAFSWGSVAGAFLAPFLLSLYWKGLNRAGAWAGMITGPLLCTVLAVSSGFKSANSAVYGVISIAASFLACFIGSKLSKKLSAEEQTAKEHFYNKEYTLQTAEPTNV</sequence>
<reference evidence="15 16" key="1">
    <citation type="submission" date="2016-10" db="EMBL/GenBank/DDBJ databases">
        <authorList>
            <person name="de Groot N.N."/>
        </authorList>
    </citation>
    <scope>NUCLEOTIDE SEQUENCE [LARGE SCALE GENOMIC DNA]</scope>
    <source>
        <strain evidence="15 16">CGMCC 1.5012</strain>
    </source>
</reference>
<evidence type="ECO:0000313" key="15">
    <source>
        <dbReference type="EMBL" id="SDM88568.1"/>
    </source>
</evidence>
<dbReference type="Pfam" id="PF00474">
    <property type="entry name" value="SSF"/>
    <property type="match status" value="1"/>
</dbReference>
<evidence type="ECO:0000256" key="11">
    <source>
        <dbReference type="ARBA" id="ARBA00023201"/>
    </source>
</evidence>
<dbReference type="EMBL" id="FNID01000007">
    <property type="protein sequence ID" value="SDM88568.1"/>
    <property type="molecule type" value="Genomic_DNA"/>
</dbReference>
<keyword evidence="6" id="KW-0769">Symport</keyword>
<dbReference type="InterPro" id="IPR001734">
    <property type="entry name" value="Na/solute_symporter"/>
</dbReference>
<comment type="similarity">
    <text evidence="2 13">Belongs to the sodium:solute symporter (SSF) (TC 2.A.21) family.</text>
</comment>
<comment type="catalytic activity">
    <reaction evidence="12">
        <text>L-proline(in) + Na(+)(in) = L-proline(out) + Na(+)(out)</text>
        <dbReference type="Rhea" id="RHEA:28967"/>
        <dbReference type="ChEBI" id="CHEBI:29101"/>
        <dbReference type="ChEBI" id="CHEBI:60039"/>
    </reaction>
</comment>
<gene>
    <name evidence="15" type="ORF">SAMN05192585_10710</name>
</gene>
<dbReference type="InterPro" id="IPR050277">
    <property type="entry name" value="Sodium:Solute_Symporter"/>
</dbReference>
<evidence type="ECO:0000256" key="4">
    <source>
        <dbReference type="ARBA" id="ARBA00022475"/>
    </source>
</evidence>
<evidence type="ECO:0000256" key="12">
    <source>
        <dbReference type="ARBA" id="ARBA00033708"/>
    </source>
</evidence>
<evidence type="ECO:0000256" key="6">
    <source>
        <dbReference type="ARBA" id="ARBA00022847"/>
    </source>
</evidence>
<evidence type="ECO:0000256" key="3">
    <source>
        <dbReference type="ARBA" id="ARBA00022448"/>
    </source>
</evidence>
<dbReference type="GO" id="GO:0005886">
    <property type="term" value="C:plasma membrane"/>
    <property type="evidence" value="ECO:0007669"/>
    <property type="project" value="UniProtKB-SubCell"/>
</dbReference>
<keyword evidence="5 14" id="KW-0812">Transmembrane</keyword>
<feature type="transmembrane region" description="Helical" evidence="14">
    <location>
        <begin position="393"/>
        <end position="414"/>
    </location>
</feature>
<feature type="transmembrane region" description="Helical" evidence="14">
    <location>
        <begin position="426"/>
        <end position="446"/>
    </location>
</feature>
<evidence type="ECO:0000256" key="14">
    <source>
        <dbReference type="SAM" id="Phobius"/>
    </source>
</evidence>
<organism evidence="15 16">
    <name type="scientific">Acetanaerobacterium elongatum</name>
    <dbReference type="NCBI Taxonomy" id="258515"/>
    <lineage>
        <taxon>Bacteria</taxon>
        <taxon>Bacillati</taxon>
        <taxon>Bacillota</taxon>
        <taxon>Clostridia</taxon>
        <taxon>Eubacteriales</taxon>
        <taxon>Oscillospiraceae</taxon>
        <taxon>Acetanaerobacterium</taxon>
    </lineage>
</organism>
<dbReference type="GO" id="GO:0015824">
    <property type="term" value="P:proline transport"/>
    <property type="evidence" value="ECO:0007669"/>
    <property type="project" value="TreeGrafter"/>
</dbReference>
<dbReference type="CDD" id="cd10322">
    <property type="entry name" value="SLC5sbd"/>
    <property type="match status" value="1"/>
</dbReference>
<dbReference type="GO" id="GO:0015193">
    <property type="term" value="F:L-proline transmembrane transporter activity"/>
    <property type="evidence" value="ECO:0007669"/>
    <property type="project" value="TreeGrafter"/>
</dbReference>
<evidence type="ECO:0000256" key="5">
    <source>
        <dbReference type="ARBA" id="ARBA00022692"/>
    </source>
</evidence>
<feature type="transmembrane region" description="Helical" evidence="14">
    <location>
        <begin position="452"/>
        <end position="470"/>
    </location>
</feature>
<evidence type="ECO:0000256" key="10">
    <source>
        <dbReference type="ARBA" id="ARBA00023136"/>
    </source>
</evidence>
<dbReference type="Proteomes" id="UP000199182">
    <property type="component" value="Unassembled WGS sequence"/>
</dbReference>
<dbReference type="RefSeq" id="WP_092638510.1">
    <property type="nucleotide sequence ID" value="NZ_FNID01000007.1"/>
</dbReference>
<feature type="transmembrane region" description="Helical" evidence="14">
    <location>
        <begin position="44"/>
        <end position="62"/>
    </location>
</feature>
<feature type="transmembrane region" description="Helical" evidence="14">
    <location>
        <begin position="68"/>
        <end position="91"/>
    </location>
</feature>
<dbReference type="PANTHER" id="PTHR48086">
    <property type="entry name" value="SODIUM/PROLINE SYMPORTER-RELATED"/>
    <property type="match status" value="1"/>
</dbReference>
<feature type="transmembrane region" description="Helical" evidence="14">
    <location>
        <begin position="268"/>
        <end position="287"/>
    </location>
</feature>
<keyword evidence="7 14" id="KW-1133">Transmembrane helix</keyword>
<dbReference type="AlphaFoldDB" id="A0A1G9WVN4"/>
<accession>A0A1G9WVN4</accession>
<evidence type="ECO:0000256" key="2">
    <source>
        <dbReference type="ARBA" id="ARBA00006434"/>
    </source>
</evidence>
<feature type="transmembrane region" description="Helical" evidence="14">
    <location>
        <begin position="367"/>
        <end position="387"/>
    </location>
</feature>
<evidence type="ECO:0000256" key="8">
    <source>
        <dbReference type="ARBA" id="ARBA00023053"/>
    </source>
</evidence>
<protein>
    <submittedName>
        <fullName evidence="15">Solute:Na+ symporter, SSS family/sodium/proline symporter</fullName>
    </submittedName>
</protein>
<keyword evidence="4" id="KW-1003">Cell membrane</keyword>
<keyword evidence="9" id="KW-0406">Ion transport</keyword>
<dbReference type="Gene3D" id="1.20.1730.10">
    <property type="entry name" value="Sodium/glucose cotransporter"/>
    <property type="match status" value="1"/>
</dbReference>
<dbReference type="InterPro" id="IPR038377">
    <property type="entry name" value="Na/Glc_symporter_sf"/>
</dbReference>
<feature type="transmembrane region" description="Helical" evidence="14">
    <location>
        <begin position="183"/>
        <end position="201"/>
    </location>
</feature>
<dbReference type="PROSITE" id="PS50283">
    <property type="entry name" value="NA_SOLUT_SYMP_3"/>
    <property type="match status" value="1"/>
</dbReference>
<dbReference type="PANTHER" id="PTHR48086:SF3">
    <property type="entry name" value="SODIUM_PROLINE SYMPORTER"/>
    <property type="match status" value="1"/>
</dbReference>
<keyword evidence="11" id="KW-0739">Sodium transport</keyword>
<evidence type="ECO:0000256" key="9">
    <source>
        <dbReference type="ARBA" id="ARBA00023065"/>
    </source>
</evidence>
<feature type="transmembrane region" description="Helical" evidence="14">
    <location>
        <begin position="155"/>
        <end position="176"/>
    </location>
</feature>
<keyword evidence="3" id="KW-0813">Transport</keyword>
<evidence type="ECO:0000256" key="13">
    <source>
        <dbReference type="RuleBase" id="RU362091"/>
    </source>
</evidence>
<dbReference type="OrthoDB" id="9810181at2"/>
<evidence type="ECO:0000313" key="16">
    <source>
        <dbReference type="Proteomes" id="UP000199182"/>
    </source>
</evidence>
<feature type="transmembrane region" description="Helical" evidence="14">
    <location>
        <begin position="228"/>
        <end position="248"/>
    </location>
</feature>